<dbReference type="PANTHER" id="PTHR28236:SF1">
    <property type="entry name" value="LARGE RIBOSOMAL SUBUNIT PROTEIN ML53"/>
    <property type="match status" value="1"/>
</dbReference>
<comment type="caution">
    <text evidence="7">The sequence shown here is derived from an EMBL/GenBank/DDBJ whole genome shotgun (WGS) entry which is preliminary data.</text>
</comment>
<protein>
    <recommendedName>
        <fullName evidence="6">Large ribosomal subunit protein mL53</fullName>
    </recommendedName>
</protein>
<keyword evidence="4" id="KW-0496">Mitochondrion</keyword>
<proteinExistence type="inferred from homology"/>
<evidence type="ECO:0000313" key="7">
    <source>
        <dbReference type="EMBL" id="PHH52714.1"/>
    </source>
</evidence>
<keyword evidence="5" id="KW-0687">Ribonucleoprotein</keyword>
<dbReference type="Proteomes" id="UP000222788">
    <property type="component" value="Unassembled WGS sequence"/>
</dbReference>
<gene>
    <name evidence="7" type="primary">MRPL44</name>
    <name evidence="7" type="ORF">CFIMG_001982RA</name>
</gene>
<comment type="subcellular location">
    <subcellularLocation>
        <location evidence="1">Mitochondrion</location>
    </subcellularLocation>
</comment>
<evidence type="ECO:0000313" key="8">
    <source>
        <dbReference type="Proteomes" id="UP000222788"/>
    </source>
</evidence>
<dbReference type="GO" id="GO:0005762">
    <property type="term" value="C:mitochondrial large ribosomal subunit"/>
    <property type="evidence" value="ECO:0007669"/>
    <property type="project" value="TreeGrafter"/>
</dbReference>
<comment type="similarity">
    <text evidence="2">Belongs to the mitochondrion-specific ribosomal protein mL53 family.</text>
</comment>
<dbReference type="STRING" id="1035309.A0A2C5X4A1"/>
<dbReference type="GO" id="GO:0003735">
    <property type="term" value="F:structural constituent of ribosome"/>
    <property type="evidence" value="ECO:0007669"/>
    <property type="project" value="TreeGrafter"/>
</dbReference>
<evidence type="ECO:0000256" key="6">
    <source>
        <dbReference type="ARBA" id="ARBA00035180"/>
    </source>
</evidence>
<evidence type="ECO:0000256" key="1">
    <source>
        <dbReference type="ARBA" id="ARBA00004173"/>
    </source>
</evidence>
<dbReference type="InterPro" id="IPR019716">
    <property type="entry name" value="Ribosomal_mL53"/>
</dbReference>
<dbReference type="InterPro" id="IPR042776">
    <property type="entry name" value="Ribosomal_mL53_fung"/>
</dbReference>
<dbReference type="FunFam" id="3.40.30.10:FF:000260">
    <property type="entry name" value="Mitochondrial ribosomal protein L44"/>
    <property type="match status" value="1"/>
</dbReference>
<dbReference type="OrthoDB" id="4136894at2759"/>
<keyword evidence="3 7" id="KW-0689">Ribosomal protein</keyword>
<dbReference type="Gene3D" id="3.40.30.10">
    <property type="entry name" value="Glutaredoxin"/>
    <property type="match status" value="1"/>
</dbReference>
<dbReference type="Pfam" id="PF10780">
    <property type="entry name" value="MRP_L53"/>
    <property type="match status" value="1"/>
</dbReference>
<dbReference type="EMBL" id="APWK03000059">
    <property type="protein sequence ID" value="PHH52714.1"/>
    <property type="molecule type" value="Genomic_DNA"/>
</dbReference>
<sequence>MITKFMTQITSRVNPFSKASRSTRLFLSQIPPNARAEGLVVNNTVLPQGSVEKPLLQVKFKDGRVMDLDCMETNIKGLVEEVDRHSRALQKKADIQDA</sequence>
<evidence type="ECO:0000256" key="4">
    <source>
        <dbReference type="ARBA" id="ARBA00023128"/>
    </source>
</evidence>
<reference evidence="7 8" key="1">
    <citation type="journal article" date="2013" name="Fungal Biol.">
        <title>Analysis of microsatellite markers in the genome of the plant pathogen Ceratocystis fimbriata.</title>
        <authorList>
            <person name="Simpson M.C."/>
            <person name="Wilken P.M."/>
            <person name="Coetzee M.P."/>
            <person name="Wingfield M.J."/>
            <person name="Wingfield B.D."/>
        </authorList>
    </citation>
    <scope>NUCLEOTIDE SEQUENCE [LARGE SCALE GENOMIC DNA]</scope>
    <source>
        <strain evidence="7 8">CBS 114723</strain>
    </source>
</reference>
<dbReference type="PANTHER" id="PTHR28236">
    <property type="entry name" value="54S RIBOSOMAL PROTEIN L44, MITOCHONDRIAL"/>
    <property type="match status" value="1"/>
</dbReference>
<dbReference type="AlphaFoldDB" id="A0A2C5X4A1"/>
<evidence type="ECO:0000256" key="2">
    <source>
        <dbReference type="ARBA" id="ARBA00005557"/>
    </source>
</evidence>
<keyword evidence="8" id="KW-1185">Reference proteome</keyword>
<name>A0A2C5X4A1_9PEZI</name>
<organism evidence="7 8">
    <name type="scientific">Ceratocystis fimbriata CBS 114723</name>
    <dbReference type="NCBI Taxonomy" id="1035309"/>
    <lineage>
        <taxon>Eukaryota</taxon>
        <taxon>Fungi</taxon>
        <taxon>Dikarya</taxon>
        <taxon>Ascomycota</taxon>
        <taxon>Pezizomycotina</taxon>
        <taxon>Sordariomycetes</taxon>
        <taxon>Hypocreomycetidae</taxon>
        <taxon>Microascales</taxon>
        <taxon>Ceratocystidaceae</taxon>
        <taxon>Ceratocystis</taxon>
    </lineage>
</organism>
<reference evidence="7 8" key="2">
    <citation type="journal article" date="2013" name="IMA Fungus">
        <title>IMA Genome-F 1: Ceratocystis fimbriata: Draft nuclear genome sequence for the plant pathogen, Ceratocystis fimbriata.</title>
        <authorList>
            <person name="Wilken P.M."/>
            <person name="Steenkamp E.T."/>
            <person name="Wingfield M.J."/>
            <person name="de Beer Z.W."/>
            <person name="Wingfield B.D."/>
        </authorList>
    </citation>
    <scope>NUCLEOTIDE SEQUENCE [LARGE SCALE GENOMIC DNA]</scope>
    <source>
        <strain evidence="7 8">CBS 114723</strain>
    </source>
</reference>
<evidence type="ECO:0000256" key="5">
    <source>
        <dbReference type="ARBA" id="ARBA00023274"/>
    </source>
</evidence>
<evidence type="ECO:0000256" key="3">
    <source>
        <dbReference type="ARBA" id="ARBA00022980"/>
    </source>
</evidence>
<accession>A0A2C5X4A1</accession>